<organism evidence="1 2">
    <name type="scientific">Rangifer tarandus platyrhynchus</name>
    <name type="common">Svalbard reindeer</name>
    <dbReference type="NCBI Taxonomy" id="3082113"/>
    <lineage>
        <taxon>Eukaryota</taxon>
        <taxon>Metazoa</taxon>
        <taxon>Chordata</taxon>
        <taxon>Craniata</taxon>
        <taxon>Vertebrata</taxon>
        <taxon>Euteleostomi</taxon>
        <taxon>Mammalia</taxon>
        <taxon>Eutheria</taxon>
        <taxon>Laurasiatheria</taxon>
        <taxon>Artiodactyla</taxon>
        <taxon>Ruminantia</taxon>
        <taxon>Pecora</taxon>
        <taxon>Cervidae</taxon>
        <taxon>Odocoileinae</taxon>
        <taxon>Rangifer</taxon>
    </lineage>
</organism>
<reference evidence="1" key="2">
    <citation type="submission" date="2025-03" db="EMBL/GenBank/DDBJ databases">
        <authorList>
            <consortium name="ELIXIR-Norway"/>
            <consortium name="Elixir Norway"/>
        </authorList>
    </citation>
    <scope>NUCLEOTIDE SEQUENCE</scope>
</reference>
<accession>A0AC59ZFU2</accession>
<protein>
    <submittedName>
        <fullName evidence="1">Uncharacterized protein</fullName>
    </submittedName>
</protein>
<dbReference type="Proteomes" id="UP001162501">
    <property type="component" value="Chromosome 29"/>
</dbReference>
<gene>
    <name evidence="1" type="ORF">MRATA1EN22A_LOCUS18014</name>
</gene>
<sequence length="121" mass="13535">MRQNFIAQTIQLLKHWLCHMRSGIVVENWAFFDQCWLQALQFLVQLIDLLSILLRCNGFAGIQKVRVDCTGSRPPNSDHALFLGTSLALGSALELLLGPAIELVIASCRIQPTFHCISQSN</sequence>
<proteinExistence type="predicted"/>
<reference evidence="1" key="1">
    <citation type="submission" date="2023-05" db="EMBL/GenBank/DDBJ databases">
        <authorList>
            <consortium name="ELIXIR-Norway"/>
        </authorList>
    </citation>
    <scope>NUCLEOTIDE SEQUENCE</scope>
</reference>
<dbReference type="EMBL" id="OX596113">
    <property type="protein sequence ID" value="CAN0412198.1"/>
    <property type="molecule type" value="Genomic_DNA"/>
</dbReference>
<name>A0AC59ZFU2_RANTA</name>
<evidence type="ECO:0000313" key="2">
    <source>
        <dbReference type="Proteomes" id="UP001162501"/>
    </source>
</evidence>
<evidence type="ECO:0000313" key="1">
    <source>
        <dbReference type="EMBL" id="CAN0412198.1"/>
    </source>
</evidence>